<dbReference type="Pfam" id="PF07686">
    <property type="entry name" value="V-set"/>
    <property type="match status" value="1"/>
</dbReference>
<evidence type="ECO:0000256" key="14">
    <source>
        <dbReference type="ARBA" id="ARBA00023180"/>
    </source>
</evidence>
<dbReference type="InterPro" id="IPR013783">
    <property type="entry name" value="Ig-like_fold"/>
</dbReference>
<keyword evidence="10" id="KW-0915">Sodium</keyword>
<organism evidence="22 23">
    <name type="scientific">Ictalurus punctatus</name>
    <name type="common">Channel catfish</name>
    <name type="synonym">Silurus punctatus</name>
    <dbReference type="NCBI Taxonomy" id="7998"/>
    <lineage>
        <taxon>Eukaryota</taxon>
        <taxon>Metazoa</taxon>
        <taxon>Chordata</taxon>
        <taxon>Craniata</taxon>
        <taxon>Vertebrata</taxon>
        <taxon>Euteleostomi</taxon>
        <taxon>Actinopterygii</taxon>
        <taxon>Neopterygii</taxon>
        <taxon>Teleostei</taxon>
        <taxon>Ostariophysi</taxon>
        <taxon>Siluriformes</taxon>
        <taxon>Ictaluridae</taxon>
        <taxon>Ictalurus</taxon>
    </lineage>
</organism>
<sequence>MMTPTLCPEFLGIDSRLPCDPVQDKRGHRPAISIMTTQKKLLWQFLMLLIFAVEECRPVCVDAISDTEAVLGSPMKLTCILCMKREEISAQTKVSWYYRPDQDAVRQMIYKYDGKPKEVEGPWKGRLLWNGSKDLQDVSISISNVSLNDSGLYECEVHRQFSFNSYSPSTEKTFEIELVVREKASDDPTALYSEIMMYVLLVFLTFWLLVEMIYCYRKISKSDEQVQDSVF</sequence>
<feature type="transmembrane region" description="Helical" evidence="20">
    <location>
        <begin position="195"/>
        <end position="216"/>
    </location>
</feature>
<proteinExistence type="inferred from homology"/>
<keyword evidence="9 20" id="KW-1133">Transmembrane helix</keyword>
<dbReference type="RefSeq" id="XP_017347113.1">
    <property type="nucleotide sequence ID" value="XM_017491624.3"/>
</dbReference>
<dbReference type="GO" id="GO:0086005">
    <property type="term" value="P:ventricular cardiac muscle cell action potential"/>
    <property type="evidence" value="ECO:0007669"/>
    <property type="project" value="TreeGrafter"/>
</dbReference>
<keyword evidence="6 20" id="KW-0812">Transmembrane</keyword>
<dbReference type="GeneID" id="108278327"/>
<name>A0A2D0SWQ3_ICTPU</name>
<keyword evidence="4" id="KW-0894">Sodium channel</keyword>
<reference evidence="22" key="1">
    <citation type="journal article" date="2016" name="Nat. Commun.">
        <title>The channel catfish genome sequence provides insights into the evolution of scale formation in teleosts.</title>
        <authorList>
            <person name="Liu Z."/>
            <person name="Liu S."/>
            <person name="Yao J."/>
            <person name="Bao L."/>
            <person name="Zhang J."/>
            <person name="Li Y."/>
            <person name="Jiang C."/>
            <person name="Sun L."/>
            <person name="Wang R."/>
            <person name="Zhang Y."/>
            <person name="Zhou T."/>
            <person name="Zeng Q."/>
            <person name="Fu Q."/>
            <person name="Gao S."/>
            <person name="Li N."/>
            <person name="Koren S."/>
            <person name="Jiang Y."/>
            <person name="Zimin A."/>
            <person name="Xu P."/>
            <person name="Phillippy A.M."/>
            <person name="Geng X."/>
            <person name="Song L."/>
            <person name="Sun F."/>
            <person name="Li C."/>
            <person name="Wang X."/>
            <person name="Chen A."/>
            <person name="Jin Y."/>
            <person name="Yuan Z."/>
            <person name="Yang Y."/>
            <person name="Tan S."/>
            <person name="Peatman E."/>
            <person name="Lu J."/>
            <person name="Qin Z."/>
            <person name="Dunham R."/>
            <person name="Li Z."/>
            <person name="Sonstegard T."/>
            <person name="Feng J."/>
            <person name="Danzmann R.G."/>
            <person name="Schroeder S."/>
            <person name="Scheffler B."/>
            <person name="Duke M.V."/>
            <person name="Ballard L."/>
            <person name="Kucuktas H."/>
            <person name="Kaltenboeck L."/>
            <person name="Liu H."/>
            <person name="Armbruster J."/>
            <person name="Xie Y."/>
            <person name="Kirby M.L."/>
            <person name="Tian Y."/>
            <person name="Flanagan M.E."/>
            <person name="Mu W."/>
            <person name="Waldbieser G.C."/>
        </authorList>
    </citation>
    <scope>NUCLEOTIDE SEQUENCE [LARGE SCALE GENOMIC DNA]</scope>
    <source>
        <strain evidence="22">SDA103</strain>
    </source>
</reference>
<dbReference type="GO" id="GO:0086091">
    <property type="term" value="P:regulation of heart rate by cardiac conduction"/>
    <property type="evidence" value="ECO:0007669"/>
    <property type="project" value="TreeGrafter"/>
</dbReference>
<evidence type="ECO:0000259" key="21">
    <source>
        <dbReference type="PROSITE" id="PS50835"/>
    </source>
</evidence>
<evidence type="ECO:0000256" key="12">
    <source>
        <dbReference type="ARBA" id="ARBA00023136"/>
    </source>
</evidence>
<evidence type="ECO:0000256" key="19">
    <source>
        <dbReference type="ARBA" id="ARBA00049669"/>
    </source>
</evidence>
<keyword evidence="8" id="KW-0851">Voltage-gated channel</keyword>
<evidence type="ECO:0000256" key="16">
    <source>
        <dbReference type="ARBA" id="ARBA00023303"/>
    </source>
</evidence>
<keyword evidence="11" id="KW-0406">Ion transport</keyword>
<dbReference type="SMART" id="SM00406">
    <property type="entry name" value="IGv"/>
    <property type="match status" value="1"/>
</dbReference>
<gene>
    <name evidence="23" type="primary">scn3b</name>
</gene>
<dbReference type="SUPFAM" id="SSF48726">
    <property type="entry name" value="Immunoglobulin"/>
    <property type="match status" value="1"/>
</dbReference>
<evidence type="ECO:0000313" key="22">
    <source>
        <dbReference type="Proteomes" id="UP000221080"/>
    </source>
</evidence>
<dbReference type="FunFam" id="2.60.40.10:FF:000375">
    <property type="entry name" value="Sodium channel beta 1 subunit"/>
    <property type="match status" value="1"/>
</dbReference>
<dbReference type="PANTHER" id="PTHR10546">
    <property type="entry name" value="SODIUM CHANNEL SUBUNIT BETA-1 AND 3"/>
    <property type="match status" value="1"/>
</dbReference>
<feature type="domain" description="Ig-like" evidence="21">
    <location>
        <begin position="58"/>
        <end position="175"/>
    </location>
</feature>
<keyword evidence="12 20" id="KW-0472">Membrane</keyword>
<dbReference type="CTD" id="55800"/>
<evidence type="ECO:0000256" key="8">
    <source>
        <dbReference type="ARBA" id="ARBA00022882"/>
    </source>
</evidence>
<keyword evidence="7" id="KW-0732">Signal</keyword>
<evidence type="ECO:0000256" key="9">
    <source>
        <dbReference type="ARBA" id="ARBA00022989"/>
    </source>
</evidence>
<dbReference type="InterPro" id="IPR036179">
    <property type="entry name" value="Ig-like_dom_sf"/>
</dbReference>
<evidence type="ECO:0000256" key="3">
    <source>
        <dbReference type="ARBA" id="ARBA00022448"/>
    </source>
</evidence>
<keyword evidence="5" id="KW-1003">Cell membrane</keyword>
<evidence type="ECO:0000256" key="7">
    <source>
        <dbReference type="ARBA" id="ARBA00022729"/>
    </source>
</evidence>
<reference evidence="23" key="2">
    <citation type="submission" date="2025-08" db="UniProtKB">
        <authorList>
            <consortium name="RefSeq"/>
        </authorList>
    </citation>
    <scope>IDENTIFICATION</scope>
    <source>
        <tissue evidence="23">Blood</tissue>
    </source>
</reference>
<dbReference type="PROSITE" id="PS50835">
    <property type="entry name" value="IG_LIKE"/>
    <property type="match status" value="1"/>
</dbReference>
<evidence type="ECO:0000256" key="18">
    <source>
        <dbReference type="ARBA" id="ARBA00044530"/>
    </source>
</evidence>
<evidence type="ECO:0000256" key="15">
    <source>
        <dbReference type="ARBA" id="ARBA00023201"/>
    </source>
</evidence>
<dbReference type="InterPro" id="IPR003599">
    <property type="entry name" value="Ig_sub"/>
</dbReference>
<evidence type="ECO:0000256" key="2">
    <source>
        <dbReference type="ARBA" id="ARBA00010404"/>
    </source>
</evidence>
<evidence type="ECO:0000256" key="10">
    <source>
        <dbReference type="ARBA" id="ARBA00023053"/>
    </source>
</evidence>
<keyword evidence="3" id="KW-0813">Transport</keyword>
<dbReference type="AlphaFoldDB" id="A0A2D0SWQ3"/>
<keyword evidence="22" id="KW-1185">Reference proteome</keyword>
<dbReference type="Proteomes" id="UP000221080">
    <property type="component" value="Chromosome 17"/>
</dbReference>
<evidence type="ECO:0000256" key="13">
    <source>
        <dbReference type="ARBA" id="ARBA00023157"/>
    </source>
</evidence>
<dbReference type="OrthoDB" id="9440529at2759"/>
<dbReference type="SMART" id="SM00409">
    <property type="entry name" value="IG"/>
    <property type="match status" value="1"/>
</dbReference>
<evidence type="ECO:0000256" key="1">
    <source>
        <dbReference type="ARBA" id="ARBA00004251"/>
    </source>
</evidence>
<dbReference type="GO" id="GO:0019871">
    <property type="term" value="F:sodium channel inhibitor activity"/>
    <property type="evidence" value="ECO:0007669"/>
    <property type="project" value="TreeGrafter"/>
</dbReference>
<evidence type="ECO:0000256" key="5">
    <source>
        <dbReference type="ARBA" id="ARBA00022475"/>
    </source>
</evidence>
<evidence type="ECO:0000256" key="6">
    <source>
        <dbReference type="ARBA" id="ARBA00022692"/>
    </source>
</evidence>
<evidence type="ECO:0000256" key="20">
    <source>
        <dbReference type="SAM" id="Phobius"/>
    </source>
</evidence>
<comment type="subcellular location">
    <subcellularLocation>
        <location evidence="1">Cell membrane</location>
        <topology evidence="1">Single-pass type I membrane protein</topology>
    </subcellularLocation>
</comment>
<keyword evidence="17" id="KW-0393">Immunoglobulin domain</keyword>
<comment type="subunit">
    <text evidence="19">A voltage-gated sodium (Nav) channel consists of an ion-conducting pore-forming alpha subunit functional on its own that is regulated by one or more beta subunits. Forms homodimers and homotrimers. SCN3B is non-covalently associated with alpha subunits and induces the formation of alpha subunit oligomers, including trimers. Interacts with SCN5A/Nav1.5; regulatory subunit of SCN5A/Nav1.5. Interacts with SCN7A/Nav2.1; probable regulatory subunit of SCN7A/Nav2.1. Interacts with SCN10A; regulatory subunit of SCN10A/Nav1.8. Interacts with NFASC; probably involved in targeting the sodium channels to the nodes of Ranvier.</text>
</comment>
<keyword evidence="14" id="KW-0325">Glycoprotein</keyword>
<dbReference type="Gene3D" id="2.60.40.10">
    <property type="entry name" value="Immunoglobulins"/>
    <property type="match status" value="1"/>
</dbReference>
<keyword evidence="13" id="KW-1015">Disulfide bond</keyword>
<keyword evidence="15" id="KW-0739">Sodium transport</keyword>
<comment type="similarity">
    <text evidence="2">Belongs to the sodium channel auxiliary subunit SCN3B (TC 8.A.17) family.</text>
</comment>
<evidence type="ECO:0000256" key="17">
    <source>
        <dbReference type="ARBA" id="ARBA00023319"/>
    </source>
</evidence>
<dbReference type="InterPro" id="IPR027098">
    <property type="entry name" value="Na_channel_b1/b3"/>
</dbReference>
<dbReference type="GO" id="GO:0005272">
    <property type="term" value="F:sodium channel activity"/>
    <property type="evidence" value="ECO:0007669"/>
    <property type="project" value="UniProtKB-KW"/>
</dbReference>
<evidence type="ECO:0000256" key="4">
    <source>
        <dbReference type="ARBA" id="ARBA00022461"/>
    </source>
</evidence>
<evidence type="ECO:0000313" key="23">
    <source>
        <dbReference type="RefSeq" id="XP_017347113.1"/>
    </source>
</evidence>
<keyword evidence="16 23" id="KW-0407">Ion channel</keyword>
<accession>A0A2D0SWQ3</accession>
<dbReference type="InterPro" id="IPR013106">
    <property type="entry name" value="Ig_V-set"/>
</dbReference>
<dbReference type="GO" id="GO:0044325">
    <property type="term" value="F:transmembrane transporter binding"/>
    <property type="evidence" value="ECO:0007669"/>
    <property type="project" value="TreeGrafter"/>
</dbReference>
<evidence type="ECO:0000256" key="11">
    <source>
        <dbReference type="ARBA" id="ARBA00023065"/>
    </source>
</evidence>
<dbReference type="InterPro" id="IPR007110">
    <property type="entry name" value="Ig-like_dom"/>
</dbReference>
<protein>
    <recommendedName>
        <fullName evidence="18">Sodium channel regulatory subunit beta-3</fullName>
    </recommendedName>
</protein>
<dbReference type="PANTHER" id="PTHR10546:SF1">
    <property type="entry name" value="SODIUM CHANNEL SUBUNIT BETA-3"/>
    <property type="match status" value="1"/>
</dbReference>
<dbReference type="GO" id="GO:0001518">
    <property type="term" value="C:voltage-gated sodium channel complex"/>
    <property type="evidence" value="ECO:0007669"/>
    <property type="project" value="InterPro"/>
</dbReference>